<reference evidence="13" key="1">
    <citation type="submission" date="2011-08" db="EMBL/GenBank/DDBJ databases">
        <title>The draft genome of Latimeria chalumnae.</title>
        <authorList>
            <person name="Di Palma F."/>
            <person name="Alfoldi J."/>
            <person name="Johnson J."/>
            <person name="Berlin A."/>
            <person name="Gnerre S."/>
            <person name="Jaffe D."/>
            <person name="MacCallum I."/>
            <person name="Young S."/>
            <person name="Walker B.J."/>
            <person name="Lander E."/>
            <person name="Lindblad-Toh K."/>
        </authorList>
    </citation>
    <scope>NUCLEOTIDE SEQUENCE [LARGE SCALE GENOMIC DNA]</scope>
    <source>
        <strain evidence="13">Wild caught</strain>
    </source>
</reference>
<dbReference type="GeneTree" id="ENSGT00390000010028"/>
<dbReference type="OMA" id="YYHVSKA"/>
<feature type="domain" description="Sororin-like middle region" evidence="10">
    <location>
        <begin position="3"/>
        <end position="95"/>
    </location>
</feature>
<dbReference type="Bgee" id="ENSLACG00000006149">
    <property type="expression patterns" value="Expressed in muscle tissue and 3 other cell types or tissues"/>
</dbReference>
<dbReference type="GO" id="GO:0005694">
    <property type="term" value="C:chromosome"/>
    <property type="evidence" value="ECO:0007669"/>
    <property type="project" value="UniProtKB-SubCell"/>
</dbReference>
<dbReference type="GO" id="GO:0007064">
    <property type="term" value="P:mitotic sister chromatid cohesion"/>
    <property type="evidence" value="ECO:0007669"/>
    <property type="project" value="TreeGrafter"/>
</dbReference>
<dbReference type="InterPro" id="IPR057337">
    <property type="entry name" value="Sororin_C"/>
</dbReference>
<dbReference type="eggNOG" id="ENOG502S4XG">
    <property type="taxonomic scope" value="Eukaryota"/>
</dbReference>
<dbReference type="GO" id="GO:0051301">
    <property type="term" value="P:cell division"/>
    <property type="evidence" value="ECO:0007669"/>
    <property type="project" value="UniProtKB-KW"/>
</dbReference>
<protein>
    <submittedName>
        <fullName evidence="12">Cell division cycle associated 5</fullName>
    </submittedName>
</protein>
<feature type="domain" description="Sororin C-terminal region" evidence="11">
    <location>
        <begin position="110"/>
        <end position="133"/>
    </location>
</feature>
<dbReference type="GO" id="GO:0006302">
    <property type="term" value="P:double-strand break repair"/>
    <property type="evidence" value="ECO:0007669"/>
    <property type="project" value="TreeGrafter"/>
</dbReference>
<comment type="similarity">
    <text evidence="8">Belongs to the sororin family.</text>
</comment>
<feature type="region of interest" description="Disordered" evidence="9">
    <location>
        <begin position="22"/>
        <end position="41"/>
    </location>
</feature>
<dbReference type="InParanoid" id="H3ABA7"/>
<evidence type="ECO:0000259" key="10">
    <source>
        <dbReference type="Pfam" id="PF09666"/>
    </source>
</evidence>
<dbReference type="GO" id="GO:0005634">
    <property type="term" value="C:nucleus"/>
    <property type="evidence" value="ECO:0007669"/>
    <property type="project" value="UniProtKB-SubCell"/>
</dbReference>
<evidence type="ECO:0000313" key="13">
    <source>
        <dbReference type="Proteomes" id="UP000008672"/>
    </source>
</evidence>
<keyword evidence="6" id="KW-0539">Nucleus</keyword>
<evidence type="ECO:0000256" key="3">
    <source>
        <dbReference type="ARBA" id="ARBA00022454"/>
    </source>
</evidence>
<evidence type="ECO:0000259" key="11">
    <source>
        <dbReference type="Pfam" id="PF25220"/>
    </source>
</evidence>
<evidence type="ECO:0000256" key="6">
    <source>
        <dbReference type="ARBA" id="ARBA00023242"/>
    </source>
</evidence>
<keyword evidence="4" id="KW-0132">Cell division</keyword>
<keyword evidence="5" id="KW-0498">Mitosis</keyword>
<reference evidence="12" key="3">
    <citation type="submission" date="2025-09" db="UniProtKB">
        <authorList>
            <consortium name="Ensembl"/>
        </authorList>
    </citation>
    <scope>IDENTIFICATION</scope>
</reference>
<sequence length="133" mass="14751">PAKKVRRSYSRLEMALHRGSLGLSRSFSPTGESDTSTPACPKSSRRSFFGFESLLAHDVLLDVSPVKLNAAAAVPPLTTTSVEPDLEIPGVVLVKEKRKKRRIPQIQKSQLDEWAAQMNAEFDEAEKFDLLVE</sequence>
<gene>
    <name evidence="12" type="primary">CDCA5</name>
</gene>
<dbReference type="InterPro" id="IPR018605">
    <property type="entry name" value="Sororin"/>
</dbReference>
<evidence type="ECO:0000256" key="9">
    <source>
        <dbReference type="SAM" id="MobiDB-lite"/>
    </source>
</evidence>
<reference evidence="12" key="2">
    <citation type="submission" date="2025-08" db="UniProtKB">
        <authorList>
            <consortium name="Ensembl"/>
        </authorList>
    </citation>
    <scope>IDENTIFICATION</scope>
</reference>
<dbReference type="HOGENOM" id="CLU_2020591_0_0_1"/>
<organism evidence="12 13">
    <name type="scientific">Latimeria chalumnae</name>
    <name type="common">Coelacanth</name>
    <dbReference type="NCBI Taxonomy" id="7897"/>
    <lineage>
        <taxon>Eukaryota</taxon>
        <taxon>Metazoa</taxon>
        <taxon>Chordata</taxon>
        <taxon>Craniata</taxon>
        <taxon>Vertebrata</taxon>
        <taxon>Euteleostomi</taxon>
        <taxon>Coelacanthiformes</taxon>
        <taxon>Coelacanthidae</taxon>
        <taxon>Latimeria</taxon>
    </lineage>
</organism>
<evidence type="ECO:0000256" key="1">
    <source>
        <dbReference type="ARBA" id="ARBA00004123"/>
    </source>
</evidence>
<dbReference type="PANTHER" id="PTHR31092">
    <property type="entry name" value="SORORIN"/>
    <property type="match status" value="1"/>
</dbReference>
<dbReference type="GO" id="GO:0007080">
    <property type="term" value="P:mitotic metaphase chromosome alignment"/>
    <property type="evidence" value="ECO:0007669"/>
    <property type="project" value="TreeGrafter"/>
</dbReference>
<dbReference type="InterPro" id="IPR057261">
    <property type="entry name" value="Sororin-like_M"/>
</dbReference>
<keyword evidence="13" id="KW-1185">Reference proteome</keyword>
<evidence type="ECO:0000256" key="2">
    <source>
        <dbReference type="ARBA" id="ARBA00004286"/>
    </source>
</evidence>
<evidence type="ECO:0000256" key="5">
    <source>
        <dbReference type="ARBA" id="ARBA00022776"/>
    </source>
</evidence>
<dbReference type="Proteomes" id="UP000008672">
    <property type="component" value="Unassembled WGS sequence"/>
</dbReference>
<dbReference type="PANTHER" id="PTHR31092:SF2">
    <property type="entry name" value="SORORIN"/>
    <property type="match status" value="1"/>
</dbReference>
<accession>H3ABA7</accession>
<name>H3ABA7_LATCH</name>
<evidence type="ECO:0000256" key="4">
    <source>
        <dbReference type="ARBA" id="ARBA00022618"/>
    </source>
</evidence>
<dbReference type="Pfam" id="PF25220">
    <property type="entry name" value="Sororin_C"/>
    <property type="match status" value="1"/>
</dbReference>
<dbReference type="GO" id="GO:0031536">
    <property type="term" value="P:positive regulation of exit from mitosis"/>
    <property type="evidence" value="ECO:0007669"/>
    <property type="project" value="TreeGrafter"/>
</dbReference>
<keyword evidence="3" id="KW-0158">Chromosome</keyword>
<comment type="subcellular location">
    <subcellularLocation>
        <location evidence="2">Chromosome</location>
    </subcellularLocation>
    <subcellularLocation>
        <location evidence="1">Nucleus</location>
    </subcellularLocation>
</comment>
<dbReference type="EMBL" id="AFYH01178752">
    <property type="status" value="NOT_ANNOTATED_CDS"/>
    <property type="molecule type" value="Genomic_DNA"/>
</dbReference>
<feature type="compositionally biased region" description="Polar residues" evidence="9">
    <location>
        <begin position="23"/>
        <end position="38"/>
    </location>
</feature>
<keyword evidence="7" id="KW-0131">Cell cycle</keyword>
<evidence type="ECO:0000313" key="12">
    <source>
        <dbReference type="Ensembl" id="ENSLACP00000006928.1"/>
    </source>
</evidence>
<evidence type="ECO:0000256" key="8">
    <source>
        <dbReference type="ARBA" id="ARBA00093465"/>
    </source>
</evidence>
<evidence type="ECO:0000256" key="7">
    <source>
        <dbReference type="ARBA" id="ARBA00023306"/>
    </source>
</evidence>
<proteinExistence type="inferred from homology"/>
<dbReference type="STRING" id="7897.ENSLACP00000006928"/>
<dbReference type="AlphaFoldDB" id="H3ABA7"/>
<dbReference type="Pfam" id="PF09666">
    <property type="entry name" value="Sororin_middle"/>
    <property type="match status" value="1"/>
</dbReference>
<dbReference type="Ensembl" id="ENSLACT00000006987.1">
    <property type="protein sequence ID" value="ENSLACP00000006928.1"/>
    <property type="gene ID" value="ENSLACG00000006149.1"/>
</dbReference>